<proteinExistence type="predicted"/>
<accession>A0ABP1BIP3</accession>
<evidence type="ECO:0000313" key="1">
    <source>
        <dbReference type="EMBL" id="CAK9875454.1"/>
    </source>
</evidence>
<gene>
    <name evidence="1" type="ORF">CSSPJE1EN2_LOCUS17703</name>
</gene>
<dbReference type="EMBL" id="OZ023705">
    <property type="protein sequence ID" value="CAK9875454.1"/>
    <property type="molecule type" value="Genomic_DNA"/>
</dbReference>
<protein>
    <submittedName>
        <fullName evidence="1">Uncharacterized protein</fullName>
    </submittedName>
</protein>
<sequence>MSFSRWTQYVKLHQPGVRLTRTSEDVRDSCVRIDIQLARDDLPPEKREHLVLEKGMHLQAVIDQRRFMSGFVKQNIVVNAPQQPVPNAIIPDTIDDAPPDPIDDAFLEI</sequence>
<evidence type="ECO:0000313" key="2">
    <source>
        <dbReference type="Proteomes" id="UP001497522"/>
    </source>
</evidence>
<organism evidence="1 2">
    <name type="scientific">Sphagnum jensenii</name>
    <dbReference type="NCBI Taxonomy" id="128206"/>
    <lineage>
        <taxon>Eukaryota</taxon>
        <taxon>Viridiplantae</taxon>
        <taxon>Streptophyta</taxon>
        <taxon>Embryophyta</taxon>
        <taxon>Bryophyta</taxon>
        <taxon>Sphagnophytina</taxon>
        <taxon>Sphagnopsida</taxon>
        <taxon>Sphagnales</taxon>
        <taxon>Sphagnaceae</taxon>
        <taxon>Sphagnum</taxon>
    </lineage>
</organism>
<name>A0ABP1BIP3_9BRYO</name>
<dbReference type="Proteomes" id="UP001497522">
    <property type="component" value="Chromosome 4"/>
</dbReference>
<keyword evidence="2" id="KW-1185">Reference proteome</keyword>
<reference evidence="1" key="1">
    <citation type="submission" date="2024-03" db="EMBL/GenBank/DDBJ databases">
        <authorList>
            <consortium name="ELIXIR-Norway"/>
            <consortium name="Elixir Norway"/>
        </authorList>
    </citation>
    <scope>NUCLEOTIDE SEQUENCE</scope>
</reference>